<dbReference type="EMBL" id="BPMK01000001">
    <property type="protein sequence ID" value="GIZ50178.1"/>
    <property type="molecule type" value="Genomic_DNA"/>
</dbReference>
<organism evidence="4 5">
    <name type="scientific">Noviherbaspirillum aridicola</name>
    <dbReference type="NCBI Taxonomy" id="2849687"/>
    <lineage>
        <taxon>Bacteria</taxon>
        <taxon>Pseudomonadati</taxon>
        <taxon>Pseudomonadota</taxon>
        <taxon>Betaproteobacteria</taxon>
        <taxon>Burkholderiales</taxon>
        <taxon>Oxalobacteraceae</taxon>
        <taxon>Noviherbaspirillum</taxon>
    </lineage>
</organism>
<feature type="domain" description="ProQ/FinO" evidence="3">
    <location>
        <begin position="10"/>
        <end position="116"/>
    </location>
</feature>
<accession>A0ABQ4PZ63</accession>
<keyword evidence="5" id="KW-1185">Reference proteome</keyword>
<dbReference type="Gene3D" id="1.10.1710.10">
    <property type="entry name" value="ProQ/FinO domain"/>
    <property type="match status" value="1"/>
</dbReference>
<dbReference type="RefSeq" id="WP_220806361.1">
    <property type="nucleotide sequence ID" value="NZ_BPMK01000001.1"/>
</dbReference>
<protein>
    <recommendedName>
        <fullName evidence="3">ProQ/FinO domain-containing protein</fullName>
    </recommendedName>
</protein>
<proteinExistence type="predicted"/>
<evidence type="ECO:0000259" key="3">
    <source>
        <dbReference type="SMART" id="SM00945"/>
    </source>
</evidence>
<dbReference type="InterPro" id="IPR036442">
    <property type="entry name" value="ProQ/FinO_sf"/>
</dbReference>
<name>A0ABQ4PZ63_9BURK</name>
<keyword evidence="2" id="KW-0175">Coiled coil</keyword>
<dbReference type="SUPFAM" id="SSF48657">
    <property type="entry name" value="FinO-like"/>
    <property type="match status" value="1"/>
</dbReference>
<evidence type="ECO:0000313" key="4">
    <source>
        <dbReference type="EMBL" id="GIZ50178.1"/>
    </source>
</evidence>
<dbReference type="Pfam" id="PF04352">
    <property type="entry name" value="ProQ"/>
    <property type="match status" value="1"/>
</dbReference>
<evidence type="ECO:0000313" key="5">
    <source>
        <dbReference type="Proteomes" id="UP000887222"/>
    </source>
</evidence>
<dbReference type="InterPro" id="IPR016103">
    <property type="entry name" value="ProQ/FinO"/>
</dbReference>
<reference evidence="4 5" key="1">
    <citation type="journal article" date="2022" name="Int. J. Syst. Evol. Microbiol.">
        <title>Noviherbaspirillum aridicola sp. nov., isolated from an arid soil in Pakistan.</title>
        <authorList>
            <person name="Khan I.U."/>
            <person name="Saqib M."/>
            <person name="Amin A."/>
            <person name="Hussain F."/>
            <person name="Li L."/>
            <person name="Liu Y.H."/>
            <person name="Fang B.Z."/>
            <person name="Ahmed I."/>
            <person name="Li W.J."/>
        </authorList>
    </citation>
    <scope>NUCLEOTIDE SEQUENCE [LARGE SCALE GENOMIC DNA]</scope>
    <source>
        <strain evidence="4 5">NCCP-691</strain>
    </source>
</reference>
<evidence type="ECO:0000256" key="1">
    <source>
        <dbReference type="ARBA" id="ARBA00022884"/>
    </source>
</evidence>
<comment type="caution">
    <text evidence="4">The sequence shown here is derived from an EMBL/GenBank/DDBJ whole genome shotgun (WGS) entry which is preliminary data.</text>
</comment>
<feature type="coiled-coil region" evidence="2">
    <location>
        <begin position="104"/>
        <end position="134"/>
    </location>
</feature>
<keyword evidence="1" id="KW-0694">RNA-binding</keyword>
<sequence length="143" mass="16039">MSNTTNDAQQKASPRGLLKQLQEKYAVFRDYQPLAIGIDKQIIASMPEVDRKTLRIALGIHTGSNPYLKQLKDAQKRFGLDGAEGGEVSEEHRTHARNLLAERRKKAIESRKALQAAEEAAEAERRRAEKLAQLAAKFSSSRR</sequence>
<dbReference type="SMART" id="SM00945">
    <property type="entry name" value="ProQ"/>
    <property type="match status" value="1"/>
</dbReference>
<dbReference type="Proteomes" id="UP000887222">
    <property type="component" value="Unassembled WGS sequence"/>
</dbReference>
<gene>
    <name evidence="4" type="ORF">NCCP691_01920</name>
</gene>
<evidence type="ECO:0000256" key="2">
    <source>
        <dbReference type="SAM" id="Coils"/>
    </source>
</evidence>